<dbReference type="Gene3D" id="1.20.1070.10">
    <property type="entry name" value="Rhodopsin 7-helix transmembrane proteins"/>
    <property type="match status" value="1"/>
</dbReference>
<feature type="transmembrane region" description="Helical" evidence="5">
    <location>
        <begin position="124"/>
        <end position="146"/>
    </location>
</feature>
<dbReference type="GO" id="GO:0004888">
    <property type="term" value="F:transmembrane signaling receptor activity"/>
    <property type="evidence" value="ECO:0007669"/>
    <property type="project" value="InterPro"/>
</dbReference>
<evidence type="ECO:0000256" key="6">
    <source>
        <dbReference type="SAM" id="SignalP"/>
    </source>
</evidence>
<evidence type="ECO:0000256" key="2">
    <source>
        <dbReference type="ARBA" id="ARBA00022692"/>
    </source>
</evidence>
<gene>
    <name evidence="8" type="ORF">CLUMA_CG005159</name>
</gene>
<dbReference type="OrthoDB" id="6082634at2759"/>
<evidence type="ECO:0000259" key="7">
    <source>
        <dbReference type="PROSITE" id="PS50261"/>
    </source>
</evidence>
<dbReference type="GO" id="GO:0007166">
    <property type="term" value="P:cell surface receptor signaling pathway"/>
    <property type="evidence" value="ECO:0007669"/>
    <property type="project" value="InterPro"/>
</dbReference>
<evidence type="ECO:0000256" key="4">
    <source>
        <dbReference type="ARBA" id="ARBA00023136"/>
    </source>
</evidence>
<keyword evidence="6" id="KW-0732">Signal</keyword>
<reference evidence="8 9" key="1">
    <citation type="submission" date="2015-04" db="EMBL/GenBank/DDBJ databases">
        <authorList>
            <person name="Syromyatnikov M.Y."/>
            <person name="Popov V.N."/>
        </authorList>
    </citation>
    <scope>NUCLEOTIDE SEQUENCE [LARGE SCALE GENOMIC DNA]</scope>
</reference>
<comment type="subcellular location">
    <subcellularLocation>
        <location evidence="1">Membrane</location>
        <topology evidence="1">Multi-pass membrane protein</topology>
    </subcellularLocation>
</comment>
<organism evidence="8 9">
    <name type="scientific">Clunio marinus</name>
    <dbReference type="NCBI Taxonomy" id="568069"/>
    <lineage>
        <taxon>Eukaryota</taxon>
        <taxon>Metazoa</taxon>
        <taxon>Ecdysozoa</taxon>
        <taxon>Arthropoda</taxon>
        <taxon>Hexapoda</taxon>
        <taxon>Insecta</taxon>
        <taxon>Pterygota</taxon>
        <taxon>Neoptera</taxon>
        <taxon>Endopterygota</taxon>
        <taxon>Diptera</taxon>
        <taxon>Nematocera</taxon>
        <taxon>Chironomoidea</taxon>
        <taxon>Chironomidae</taxon>
        <taxon>Clunio</taxon>
    </lineage>
</organism>
<feature type="transmembrane region" description="Helical" evidence="5">
    <location>
        <begin position="362"/>
        <end position="383"/>
    </location>
</feature>
<feature type="transmembrane region" description="Helical" evidence="5">
    <location>
        <begin position="194"/>
        <end position="219"/>
    </location>
</feature>
<feature type="transmembrane region" description="Helical" evidence="5">
    <location>
        <begin position="289"/>
        <end position="310"/>
    </location>
</feature>
<dbReference type="EMBL" id="CVRI01000021">
    <property type="protein sequence ID" value="CRK91493.1"/>
    <property type="molecule type" value="Genomic_DNA"/>
</dbReference>
<dbReference type="CDD" id="cd15039">
    <property type="entry name" value="7tmB3_Methuselah-like"/>
    <property type="match status" value="1"/>
</dbReference>
<dbReference type="GO" id="GO:0016020">
    <property type="term" value="C:membrane"/>
    <property type="evidence" value="ECO:0007669"/>
    <property type="project" value="UniProtKB-SubCell"/>
</dbReference>
<feature type="signal peptide" evidence="6">
    <location>
        <begin position="1"/>
        <end position="20"/>
    </location>
</feature>
<dbReference type="InterPro" id="IPR052808">
    <property type="entry name" value="GPCR_Mth-like"/>
</dbReference>
<feature type="transmembrane region" description="Helical" evidence="5">
    <location>
        <begin position="331"/>
        <end position="350"/>
    </location>
</feature>
<feature type="chain" id="PRO_5012430223" evidence="6">
    <location>
        <begin position="21"/>
        <end position="432"/>
    </location>
</feature>
<dbReference type="PROSITE" id="PS50261">
    <property type="entry name" value="G_PROTEIN_RECEP_F2_4"/>
    <property type="match status" value="1"/>
</dbReference>
<feature type="transmembrane region" description="Helical" evidence="5">
    <location>
        <begin position="231"/>
        <end position="248"/>
    </location>
</feature>
<evidence type="ECO:0000256" key="1">
    <source>
        <dbReference type="ARBA" id="ARBA00004141"/>
    </source>
</evidence>
<sequence length="432" mass="50157">MRSQGILFIVGVLNISLITAQSNKSAKNCCDNDSNLMLMNNTCSPGINGKKLSISLECDEKYILDSMLEEDAYNVTEDGLYVHDLKSTIPLDEFCLVNQQDEEFEDVHEIAIICFPERPVVLSFIIKGILLFISVVFLILTIRIYFRLPELRETQDKATIIMLINLTAFLFFLGVLQLQAYILPSIFEGDLCTFLALLIYFFTMSYFAWLNCVIANVWKAVVLRHLKLREFTWYLFNHIYGWAVPLMLTEIVRMHHYGEPHEESRIISDSCWFDNNREDVNGLKPSWTYVYLPISIMLGFNVFLCIWTSLCLTKIDISPDARKALRYKCILYLKLFLLGGLTWFLEVLSYMFKDHIPTESLWIIVDAFNCLHGVFAFCILIIWRQRIRKELAGKTVCCYKCPTKWADVENDEQICLENEGKGKYDLIIKTLK</sequence>
<dbReference type="AlphaFoldDB" id="A0A1J1HU16"/>
<keyword evidence="4 5" id="KW-0472">Membrane</keyword>
<evidence type="ECO:0000313" key="9">
    <source>
        <dbReference type="Proteomes" id="UP000183832"/>
    </source>
</evidence>
<keyword evidence="3 5" id="KW-1133">Transmembrane helix</keyword>
<dbReference type="InterPro" id="IPR017981">
    <property type="entry name" value="GPCR_2-like_7TM"/>
</dbReference>
<dbReference type="PANTHER" id="PTHR46953">
    <property type="entry name" value="G-PROTEIN COUPLED RECEPTOR MTH-LIKE 1-RELATED"/>
    <property type="match status" value="1"/>
</dbReference>
<evidence type="ECO:0000256" key="3">
    <source>
        <dbReference type="ARBA" id="ARBA00022989"/>
    </source>
</evidence>
<accession>A0A1J1HU16</accession>
<dbReference type="PANTHER" id="PTHR46953:SF1">
    <property type="entry name" value="G-PROTEIN COUPLED RECEPTOR MTH-LIKE 1-RELATED"/>
    <property type="match status" value="1"/>
</dbReference>
<evidence type="ECO:0000256" key="5">
    <source>
        <dbReference type="SAM" id="Phobius"/>
    </source>
</evidence>
<keyword evidence="2 5" id="KW-0812">Transmembrane</keyword>
<dbReference type="STRING" id="568069.A0A1J1HU16"/>
<keyword evidence="9" id="KW-1185">Reference proteome</keyword>
<feature type="transmembrane region" description="Helical" evidence="5">
    <location>
        <begin position="158"/>
        <end position="182"/>
    </location>
</feature>
<feature type="domain" description="G-protein coupled receptors family 2 profile 2" evidence="7">
    <location>
        <begin position="123"/>
        <end position="384"/>
    </location>
</feature>
<name>A0A1J1HU16_9DIPT</name>
<protein>
    <submittedName>
        <fullName evidence="8">CLUMA_CG005159, isoform A</fullName>
    </submittedName>
</protein>
<evidence type="ECO:0000313" key="8">
    <source>
        <dbReference type="EMBL" id="CRK91493.1"/>
    </source>
</evidence>
<proteinExistence type="predicted"/>
<dbReference type="Proteomes" id="UP000183832">
    <property type="component" value="Unassembled WGS sequence"/>
</dbReference>